<feature type="transmembrane region" description="Helical" evidence="6">
    <location>
        <begin position="798"/>
        <end position="823"/>
    </location>
</feature>
<dbReference type="EMBL" id="JACIFU010000003">
    <property type="protein sequence ID" value="MBB4175182.1"/>
    <property type="molecule type" value="Genomic_DNA"/>
</dbReference>
<dbReference type="Pfam" id="PF02687">
    <property type="entry name" value="FtsX"/>
    <property type="match status" value="2"/>
</dbReference>
<feature type="transmembrane region" description="Helical" evidence="6">
    <location>
        <begin position="304"/>
        <end position="337"/>
    </location>
</feature>
<feature type="domain" description="ABC3 transporter permease C-terminal" evidence="7">
    <location>
        <begin position="719"/>
        <end position="828"/>
    </location>
</feature>
<feature type="domain" description="ABC3 transporter permease C-terminal" evidence="7">
    <location>
        <begin position="262"/>
        <end position="375"/>
    </location>
</feature>
<evidence type="ECO:0000256" key="3">
    <source>
        <dbReference type="ARBA" id="ARBA00022692"/>
    </source>
</evidence>
<feature type="transmembrane region" description="Helical" evidence="6">
    <location>
        <begin position="424"/>
        <end position="446"/>
    </location>
</feature>
<dbReference type="PANTHER" id="PTHR30287">
    <property type="entry name" value="MEMBRANE COMPONENT OF PREDICTED ABC SUPERFAMILY METABOLITE UPTAKE TRANSPORTER"/>
    <property type="match status" value="1"/>
</dbReference>
<organism evidence="8 9">
    <name type="scientific">Sulfitobacter noctilucicola</name>
    <dbReference type="NCBI Taxonomy" id="1342301"/>
    <lineage>
        <taxon>Bacteria</taxon>
        <taxon>Pseudomonadati</taxon>
        <taxon>Pseudomonadota</taxon>
        <taxon>Alphaproteobacteria</taxon>
        <taxon>Rhodobacterales</taxon>
        <taxon>Roseobacteraceae</taxon>
        <taxon>Sulfitobacter</taxon>
    </lineage>
</organism>
<evidence type="ECO:0000256" key="5">
    <source>
        <dbReference type="ARBA" id="ARBA00023136"/>
    </source>
</evidence>
<protein>
    <submittedName>
        <fullName evidence="8">Putative ABC transport system permease protein</fullName>
    </submittedName>
</protein>
<keyword evidence="3 6" id="KW-0812">Transmembrane</keyword>
<keyword evidence="9" id="KW-1185">Reference proteome</keyword>
<keyword evidence="5 6" id="KW-0472">Membrane</keyword>
<evidence type="ECO:0000313" key="9">
    <source>
        <dbReference type="Proteomes" id="UP000565745"/>
    </source>
</evidence>
<dbReference type="RefSeq" id="WP_025055726.1">
    <property type="nucleotide sequence ID" value="NZ_JACIFU010000003.1"/>
</dbReference>
<keyword evidence="4 6" id="KW-1133">Transmembrane helix</keyword>
<comment type="caution">
    <text evidence="8">The sequence shown here is derived from an EMBL/GenBank/DDBJ whole genome shotgun (WGS) entry which is preliminary data.</text>
</comment>
<comment type="subcellular location">
    <subcellularLocation>
        <location evidence="1">Cell membrane</location>
        <topology evidence="1">Multi-pass membrane protein</topology>
    </subcellularLocation>
</comment>
<feature type="transmembrane region" description="Helical" evidence="6">
    <location>
        <begin position="716"/>
        <end position="736"/>
    </location>
</feature>
<dbReference type="OrthoDB" id="9775544at2"/>
<feature type="transmembrane region" description="Helical" evidence="6">
    <location>
        <begin position="467"/>
        <end position="494"/>
    </location>
</feature>
<evidence type="ECO:0000259" key="7">
    <source>
        <dbReference type="Pfam" id="PF02687"/>
    </source>
</evidence>
<evidence type="ECO:0000313" key="8">
    <source>
        <dbReference type="EMBL" id="MBB4175182.1"/>
    </source>
</evidence>
<dbReference type="PANTHER" id="PTHR30287:SF1">
    <property type="entry name" value="INNER MEMBRANE PROTEIN"/>
    <property type="match status" value="1"/>
</dbReference>
<evidence type="ECO:0000256" key="6">
    <source>
        <dbReference type="SAM" id="Phobius"/>
    </source>
</evidence>
<dbReference type="InterPro" id="IPR003838">
    <property type="entry name" value="ABC3_permease_C"/>
</dbReference>
<name>A0A7W6MAH4_9RHOB</name>
<evidence type="ECO:0000256" key="2">
    <source>
        <dbReference type="ARBA" id="ARBA00022475"/>
    </source>
</evidence>
<proteinExistence type="predicted"/>
<feature type="transmembrane region" description="Helical" evidence="6">
    <location>
        <begin position="357"/>
        <end position="376"/>
    </location>
</feature>
<sequence>MSLRLASRFARREMRGGLRGFRLFLACLALGVAAIAAVGSVRSAIDAGLSREGAALLGGTAELDFTYRFATERELEWMSAKADALSGIVEFRSMAVVGDDRALTQIKGVDDAYPLVGSVVLSPDIPLPQALATVDGIPGAVMEQALSDRLGLVQGDTFILGEKTFRLSALLKREPDSAASGFALGPRTLVYTDALDGSGLLAPGTLFNSKYRLDLPSATDLEALEANAKEAFENAGMRWTDARNGAPGVSRFVERLTAFLILVGLSGLAVGGVGVSAAVRAYLNGKTEVIATLRALGADRATIFQTYFLQIGALSLLGVAIGLLLGAFIPLLLSPIIEARLPVPATFALYPMPLIEAALYGLLTALIFTLWPLARSEDVRAATLFRDAWSGARQLPALRYLIVIAGLTIALLGLAGWFNGSWWLTLWTLGGIAGALFILSLAALLLRWIARRSARIVRGRPRLRWSLAAISGTGEGAGAVVLSLGLGLTVLAAVGQIDGNLRNAITGNLPDVAPSYFFVDIQKDQMEGYSERLANDPAVSRVDSAPMLRGVITQINGQPAAQVAGDHWVLQGDRGVTYAAQPDETTNITAGEWWAKDYTGPPLISFAAEEAAEMGVMLGDTLTVNILGRDITGTITSFREVDFSNAGIGFILAMNPSALENAPHTFISTVYAQEEAEAAILRDLASAYPNITAIRVRDAIDRVSSVLSSLAAATSYGALATLLTGFIVLIGAAAAGSDARTFEAAVLKTLGASRAQIALSFILRAALLGLFAGTVALFAGALAGWAVSTFVMETDFTLIWRSAVLIIAGGVAATVLAGLGFALKSLNARPAQVLRARE</sequence>
<evidence type="ECO:0000256" key="4">
    <source>
        <dbReference type="ARBA" id="ARBA00022989"/>
    </source>
</evidence>
<dbReference type="GO" id="GO:0005886">
    <property type="term" value="C:plasma membrane"/>
    <property type="evidence" value="ECO:0007669"/>
    <property type="project" value="UniProtKB-SubCell"/>
</dbReference>
<feature type="transmembrane region" description="Helical" evidence="6">
    <location>
        <begin position="259"/>
        <end position="283"/>
    </location>
</feature>
<dbReference type="Proteomes" id="UP000565745">
    <property type="component" value="Unassembled WGS sequence"/>
</dbReference>
<accession>A0A7W6MAH4</accession>
<gene>
    <name evidence="8" type="ORF">GGR93_002970</name>
</gene>
<feature type="transmembrane region" description="Helical" evidence="6">
    <location>
        <begin position="757"/>
        <end position="786"/>
    </location>
</feature>
<feature type="transmembrane region" description="Helical" evidence="6">
    <location>
        <begin position="397"/>
        <end position="418"/>
    </location>
</feature>
<dbReference type="InterPro" id="IPR038766">
    <property type="entry name" value="Membrane_comp_ABC_pdt"/>
</dbReference>
<evidence type="ECO:0000256" key="1">
    <source>
        <dbReference type="ARBA" id="ARBA00004651"/>
    </source>
</evidence>
<reference evidence="8 9" key="1">
    <citation type="submission" date="2020-08" db="EMBL/GenBank/DDBJ databases">
        <title>Genomic Encyclopedia of Type Strains, Phase IV (KMG-IV): sequencing the most valuable type-strain genomes for metagenomic binning, comparative biology and taxonomic classification.</title>
        <authorList>
            <person name="Goeker M."/>
        </authorList>
    </citation>
    <scope>NUCLEOTIDE SEQUENCE [LARGE SCALE GENOMIC DNA]</scope>
    <source>
        <strain evidence="8 9">DSM 101015</strain>
    </source>
</reference>
<keyword evidence="2" id="KW-1003">Cell membrane</keyword>
<dbReference type="AlphaFoldDB" id="A0A7W6MAH4"/>